<evidence type="ECO:0000256" key="3">
    <source>
        <dbReference type="PIRNR" id="PIRNR001365"/>
    </source>
</evidence>
<dbReference type="EMBL" id="FZOY01000010">
    <property type="protein sequence ID" value="SNT30421.1"/>
    <property type="molecule type" value="Genomic_DNA"/>
</dbReference>
<dbReference type="PANTHER" id="PTHR12128">
    <property type="entry name" value="DIHYDRODIPICOLINATE SYNTHASE"/>
    <property type="match status" value="1"/>
</dbReference>
<dbReference type="AlphaFoldDB" id="A0A239LIX9"/>
<dbReference type="RefSeq" id="WP_089234983.1">
    <property type="nucleotide sequence ID" value="NZ_FZOY01000010.1"/>
</dbReference>
<comment type="similarity">
    <text evidence="1 3">Belongs to the DapA family.</text>
</comment>
<feature type="active site" description="Schiff-base intermediate with substrate" evidence="4">
    <location>
        <position position="169"/>
    </location>
</feature>
<feature type="active site" description="Proton donor/acceptor" evidence="4">
    <location>
        <position position="141"/>
    </location>
</feature>
<dbReference type="InterPro" id="IPR013785">
    <property type="entry name" value="Aldolase_TIM"/>
</dbReference>
<dbReference type="Gene3D" id="3.20.20.70">
    <property type="entry name" value="Aldolase class I"/>
    <property type="match status" value="1"/>
</dbReference>
<evidence type="ECO:0000313" key="5">
    <source>
        <dbReference type="EMBL" id="SNT30421.1"/>
    </source>
</evidence>
<evidence type="ECO:0000256" key="4">
    <source>
        <dbReference type="PIRSR" id="PIRSR001365-1"/>
    </source>
</evidence>
<evidence type="ECO:0000256" key="2">
    <source>
        <dbReference type="ARBA" id="ARBA00023239"/>
    </source>
</evidence>
<evidence type="ECO:0000256" key="1">
    <source>
        <dbReference type="ARBA" id="ARBA00007592"/>
    </source>
</evidence>
<proteinExistence type="inferred from homology"/>
<keyword evidence="2 3" id="KW-0456">Lyase</keyword>
<name>A0A239LIX9_9RHOB</name>
<gene>
    <name evidence="5" type="ORF">SAMN05421757_11042</name>
</gene>
<keyword evidence="6" id="KW-1185">Reference proteome</keyword>
<dbReference type="Proteomes" id="UP000198426">
    <property type="component" value="Unassembled WGS sequence"/>
</dbReference>
<dbReference type="Pfam" id="PF00701">
    <property type="entry name" value="DHDPS"/>
    <property type="match status" value="1"/>
</dbReference>
<dbReference type="CDD" id="cd00408">
    <property type="entry name" value="DHDPS-like"/>
    <property type="match status" value="1"/>
</dbReference>
<dbReference type="InterPro" id="IPR002220">
    <property type="entry name" value="DapA-like"/>
</dbReference>
<evidence type="ECO:0000313" key="6">
    <source>
        <dbReference type="Proteomes" id="UP000198426"/>
    </source>
</evidence>
<dbReference type="SUPFAM" id="SSF51569">
    <property type="entry name" value="Aldolase"/>
    <property type="match status" value="1"/>
</dbReference>
<dbReference type="GO" id="GO:0008840">
    <property type="term" value="F:4-hydroxy-tetrahydrodipicolinate synthase activity"/>
    <property type="evidence" value="ECO:0007669"/>
    <property type="project" value="TreeGrafter"/>
</dbReference>
<reference evidence="5 6" key="1">
    <citation type="submission" date="2017-06" db="EMBL/GenBank/DDBJ databases">
        <authorList>
            <person name="Kim H.J."/>
            <person name="Triplett B.A."/>
        </authorList>
    </citation>
    <scope>NUCLEOTIDE SEQUENCE [LARGE SCALE GENOMIC DNA]</scope>
    <source>
        <strain evidence="5 6">DSM 29339</strain>
    </source>
</reference>
<protein>
    <submittedName>
        <fullName evidence="5">4-hydroxy-tetrahydrodipicolinate synthase</fullName>
    </submittedName>
</protein>
<sequence>MTATLDGIVPVMITPMTDDDRIDWDGYAALVEWYLAHGSEALFAVCQSSEMYFLSLEERVELARFTVELVDGRVPVIASGHIAGDLDGQKEELSAIAATGIDGLVLVTNRLAAQDEDAAALRSHLDALLGHLPGDLTLGLYECPAPYRRLLTDDEIKYCADTGRFGILKDVSCDLDVIKRRVSLTKGTPLRINNANAAIAWPAMQAGGGGFCGVFNNFHPDLYRWLQDHGAAHPALAEELSVFLALAALTEPMGHPKITKLYHQRLGTFASTHSRAVTYDIRERFWALEANLERIEEGISLYRNKIAALKPPAT</sequence>
<accession>A0A239LIX9</accession>
<dbReference type="OrthoDB" id="7431780at2"/>
<organism evidence="5 6">
    <name type="scientific">Tropicimonas sediminicola</name>
    <dbReference type="NCBI Taxonomy" id="1031541"/>
    <lineage>
        <taxon>Bacteria</taxon>
        <taxon>Pseudomonadati</taxon>
        <taxon>Pseudomonadota</taxon>
        <taxon>Alphaproteobacteria</taxon>
        <taxon>Rhodobacterales</taxon>
        <taxon>Roseobacteraceae</taxon>
        <taxon>Tropicimonas</taxon>
    </lineage>
</organism>
<dbReference type="PANTHER" id="PTHR12128:SF66">
    <property type="entry name" value="4-HYDROXY-2-OXOGLUTARATE ALDOLASE, MITOCHONDRIAL"/>
    <property type="match status" value="1"/>
</dbReference>
<dbReference type="PIRSF" id="PIRSF001365">
    <property type="entry name" value="DHDPS"/>
    <property type="match status" value="1"/>
</dbReference>
<dbReference type="SMART" id="SM01130">
    <property type="entry name" value="DHDPS"/>
    <property type="match status" value="1"/>
</dbReference>